<name>A0A938WPA4_9BACT</name>
<dbReference type="RefSeq" id="WP_205111741.1">
    <property type="nucleotide sequence ID" value="NZ_JACJJL010000033.1"/>
</dbReference>
<dbReference type="EMBL" id="JACJJL010000033">
    <property type="protein sequence ID" value="MBM6662884.1"/>
    <property type="molecule type" value="Genomic_DNA"/>
</dbReference>
<dbReference type="Proteomes" id="UP000764045">
    <property type="component" value="Unassembled WGS sequence"/>
</dbReference>
<gene>
    <name evidence="1" type="ORF">H6B30_14230</name>
</gene>
<comment type="caution">
    <text evidence="1">The sequence shown here is derived from an EMBL/GenBank/DDBJ whole genome shotgun (WGS) entry which is preliminary data.</text>
</comment>
<evidence type="ECO:0000313" key="1">
    <source>
        <dbReference type="EMBL" id="MBM6662884.1"/>
    </source>
</evidence>
<evidence type="ECO:0000313" key="2">
    <source>
        <dbReference type="Proteomes" id="UP000764045"/>
    </source>
</evidence>
<sequence>MEEKTASSVNINIYGGTNQILPNATKAEQHFHYEQGKPEVPAPDEPSRPWSSDDERRLSLYIEKEETLRAYIATLAACNNAQQVGEAVAQMCADEPKLNGDLIAKEKFIRLLLPFLVRLEKGKGIDNLRLNINEAWAVYKRNRRAKGL</sequence>
<organism evidence="1 2">
    <name type="scientific">Marseilla massiliensis</name>
    <dbReference type="NCBI Taxonomy" id="1841864"/>
    <lineage>
        <taxon>Bacteria</taxon>
        <taxon>Pseudomonadati</taxon>
        <taxon>Bacteroidota</taxon>
        <taxon>Bacteroidia</taxon>
        <taxon>Bacteroidales</taxon>
        <taxon>Prevotellaceae</taxon>
        <taxon>Marseilla</taxon>
    </lineage>
</organism>
<accession>A0A938WPA4</accession>
<dbReference type="AlphaFoldDB" id="A0A938WPA4"/>
<keyword evidence="2" id="KW-1185">Reference proteome</keyword>
<protein>
    <submittedName>
        <fullName evidence="1">Uncharacterized protein</fullName>
    </submittedName>
</protein>
<proteinExistence type="predicted"/>
<reference evidence="1 2" key="1">
    <citation type="journal article" date="2021" name="Sci. Rep.">
        <title>The distribution of antibiotic resistance genes in chicken gut microbiota commensals.</title>
        <authorList>
            <person name="Juricova H."/>
            <person name="Matiasovicova J."/>
            <person name="Kubasova T."/>
            <person name="Cejkova D."/>
            <person name="Rychlik I."/>
        </authorList>
    </citation>
    <scope>NUCLEOTIDE SEQUENCE [LARGE SCALE GENOMIC DNA]</scope>
    <source>
        <strain evidence="1 2">An819</strain>
    </source>
</reference>